<evidence type="ECO:0000313" key="5">
    <source>
        <dbReference type="EMBL" id="ORY70669.1"/>
    </source>
</evidence>
<keyword evidence="3" id="KW-0732">Signal</keyword>
<proteinExistence type="inferred from homology"/>
<feature type="transmembrane region" description="Helical" evidence="4">
    <location>
        <begin position="582"/>
        <end position="606"/>
    </location>
</feature>
<dbReference type="OrthoDB" id="2157358at2759"/>
<accession>A0A1Y2EGH0</accession>
<comment type="similarity">
    <text evidence="1">Belongs to the bacterial solute-binding protein 1 family.</text>
</comment>
<evidence type="ECO:0000256" key="2">
    <source>
        <dbReference type="ARBA" id="ARBA00022448"/>
    </source>
</evidence>
<dbReference type="GO" id="GO:0015768">
    <property type="term" value="P:maltose transport"/>
    <property type="evidence" value="ECO:0007669"/>
    <property type="project" value="TreeGrafter"/>
</dbReference>
<feature type="transmembrane region" description="Helical" evidence="4">
    <location>
        <begin position="502"/>
        <end position="520"/>
    </location>
</feature>
<feature type="transmembrane region" description="Helical" evidence="4">
    <location>
        <begin position="540"/>
        <end position="562"/>
    </location>
</feature>
<dbReference type="PANTHER" id="PTHR30061">
    <property type="entry name" value="MALTOSE-BINDING PERIPLASMIC PROTEIN"/>
    <property type="match status" value="1"/>
</dbReference>
<keyword evidence="6" id="KW-1185">Reference proteome</keyword>
<dbReference type="AlphaFoldDB" id="A0A1Y2EGH0"/>
<feature type="transmembrane region" description="Helical" evidence="4">
    <location>
        <begin position="618"/>
        <end position="638"/>
    </location>
</feature>
<dbReference type="SUPFAM" id="SSF53850">
    <property type="entry name" value="Periplasmic binding protein-like II"/>
    <property type="match status" value="1"/>
</dbReference>
<dbReference type="Proteomes" id="UP000193920">
    <property type="component" value="Unassembled WGS sequence"/>
</dbReference>
<protein>
    <submittedName>
        <fullName evidence="5">Periplasmic binding protein-like II</fullName>
    </submittedName>
</protein>
<keyword evidence="4" id="KW-0812">Transmembrane</keyword>
<evidence type="ECO:0000256" key="1">
    <source>
        <dbReference type="ARBA" id="ARBA00008520"/>
    </source>
</evidence>
<dbReference type="Gene3D" id="3.40.190.10">
    <property type="entry name" value="Periplasmic binding protein-like II"/>
    <property type="match status" value="2"/>
</dbReference>
<dbReference type="EMBL" id="MCOG01000042">
    <property type="protein sequence ID" value="ORY70669.1"/>
    <property type="molecule type" value="Genomic_DNA"/>
</dbReference>
<keyword evidence="2" id="KW-0813">Transport</keyword>
<evidence type="ECO:0000256" key="4">
    <source>
        <dbReference type="SAM" id="Phobius"/>
    </source>
</evidence>
<keyword evidence="4" id="KW-0472">Membrane</keyword>
<feature type="transmembrane region" description="Helical" evidence="4">
    <location>
        <begin position="650"/>
        <end position="670"/>
    </location>
</feature>
<feature type="transmembrane region" description="Helical" evidence="4">
    <location>
        <begin position="470"/>
        <end position="487"/>
    </location>
</feature>
<name>A0A1Y2EGH0_9FUNG</name>
<dbReference type="GO" id="GO:0042956">
    <property type="term" value="P:maltodextrin transmembrane transport"/>
    <property type="evidence" value="ECO:0007669"/>
    <property type="project" value="TreeGrafter"/>
</dbReference>
<keyword evidence="4" id="KW-1133">Transmembrane helix</keyword>
<feature type="transmembrane region" description="Helical" evidence="4">
    <location>
        <begin position="430"/>
        <end position="449"/>
    </location>
</feature>
<evidence type="ECO:0000313" key="6">
    <source>
        <dbReference type="Proteomes" id="UP000193920"/>
    </source>
</evidence>
<dbReference type="PANTHER" id="PTHR30061:SF50">
    <property type="entry name" value="MALTOSE_MALTODEXTRIN-BINDING PERIPLASMIC PROTEIN"/>
    <property type="match status" value="1"/>
</dbReference>
<organism evidence="5 6">
    <name type="scientific">Neocallimastix californiae</name>
    <dbReference type="NCBI Taxonomy" id="1754190"/>
    <lineage>
        <taxon>Eukaryota</taxon>
        <taxon>Fungi</taxon>
        <taxon>Fungi incertae sedis</taxon>
        <taxon>Chytridiomycota</taxon>
        <taxon>Chytridiomycota incertae sedis</taxon>
        <taxon>Neocallimastigomycetes</taxon>
        <taxon>Neocallimastigales</taxon>
        <taxon>Neocallimastigaceae</taxon>
        <taxon>Neocallimastix</taxon>
    </lineage>
</organism>
<evidence type="ECO:0000256" key="3">
    <source>
        <dbReference type="ARBA" id="ARBA00022729"/>
    </source>
</evidence>
<comment type="caution">
    <text evidence="5">The sequence shown here is derived from an EMBL/GenBank/DDBJ whole genome shotgun (WGS) entry which is preliminary data.</text>
</comment>
<dbReference type="GO" id="GO:1901982">
    <property type="term" value="F:maltose binding"/>
    <property type="evidence" value="ECO:0007669"/>
    <property type="project" value="TreeGrafter"/>
</dbReference>
<reference evidence="5 6" key="1">
    <citation type="submission" date="2016-08" db="EMBL/GenBank/DDBJ databases">
        <title>A Parts List for Fungal Cellulosomes Revealed by Comparative Genomics.</title>
        <authorList>
            <consortium name="DOE Joint Genome Institute"/>
            <person name="Haitjema C.H."/>
            <person name="Gilmore S.P."/>
            <person name="Henske J.K."/>
            <person name="Solomon K.V."/>
            <person name="De Groot R."/>
            <person name="Kuo A."/>
            <person name="Mondo S.J."/>
            <person name="Salamov A.A."/>
            <person name="Labutti K."/>
            <person name="Zhao Z."/>
            <person name="Chiniquy J."/>
            <person name="Barry K."/>
            <person name="Brewer H.M."/>
            <person name="Purvine S.O."/>
            <person name="Wright A.T."/>
            <person name="Boxma B."/>
            <person name="Van Alen T."/>
            <person name="Hackstein J.H."/>
            <person name="Baker S.E."/>
            <person name="Grigoriev I.V."/>
            <person name="O'Malley M.A."/>
        </authorList>
    </citation>
    <scope>NUCLEOTIDE SEQUENCE [LARGE SCALE GENOMIC DNA]</scope>
    <source>
        <strain evidence="5 6">G1</strain>
    </source>
</reference>
<sequence length="781" mass="91803">MKSLKNFNRIMSLYTLFYIKYNNLCNIRASVLYALAFTQLGESEIYTFLINNFNKYSKENGYDITIKLNLLTPSNSTSNTNDFLSLMESILLKKSDKYDIYFYNNIYTSRFEPHFLNLKEWLPKEHIDKFTLIDSDSYSYNNKLIGLPIFIDYSVIYNNMKLLKEYDKKIPKTWDELLETGKYILNEELKKNNTDIIIYNGGFIDDELGMGSIYEFMYSYREEIDSPFPEIISQNTIDSLKMMKKLKEEISSDSIFNIINHSVTKLYDGNGLFIKFSYHTIPINPVYKATVLPGLKEGISGTIIGGYNIGISKYSKAKKRNDSIKALTYITSKETQKRFMIECKKFSGITSLYDDEDVCNNEEFCEIYKNVQPVSRPISAFIDYNEYSEKFRYHIYKYLYGDDSVDAEEVLKEIYDITHIYYISLNSKELSIGIILFLLYIILSLMMLLSSLFLFSKRYQNCFDFLPKDFWILSLIGFIMILFIGYLDMGNVTEKTCQMKQLLYYLCITFTLIPIFYKLIIKFPEENKISKYIGQHRHLFLLFFILLDLGSNALSLIFPYSIENVIVPENKNFQKCKVNNNFLKIMIILTDLFKGLILVSSMILIFIEWYIKSSYYDVRICISAISINMVIIIIYIFINSMHINDYTIYHFTRQIIFLFLTISNFILHYLMRIIKITLNNESTEVAEKNKFFKKALEQESSMNSNTYYARRFSIASEKCSYSSKVFYKILDLHYRDDISSSKNLYEIHENNSILNTTTISSKISSNQNESYQSSIKEDNIK</sequence>
<gene>
    <name evidence="5" type="ORF">LY90DRAFT_638635</name>
</gene>